<feature type="region of interest" description="Disordered" evidence="8">
    <location>
        <begin position="770"/>
        <end position="850"/>
    </location>
</feature>
<reference evidence="10" key="1">
    <citation type="submission" date="2022-01" db="EMBL/GenBank/DDBJ databases">
        <title>Genome Sequence Resource for Two Populations of Ditylenchus destructor, the Migratory Endoparasitic Phytonematode.</title>
        <authorList>
            <person name="Zhang H."/>
            <person name="Lin R."/>
            <person name="Xie B."/>
        </authorList>
    </citation>
    <scope>NUCLEOTIDE SEQUENCE</scope>
    <source>
        <strain evidence="10">BazhouSP</strain>
    </source>
</reference>
<feature type="region of interest" description="Disordered" evidence="8">
    <location>
        <begin position="671"/>
        <end position="726"/>
    </location>
</feature>
<evidence type="ECO:0000256" key="8">
    <source>
        <dbReference type="SAM" id="MobiDB-lite"/>
    </source>
</evidence>
<dbReference type="Gene3D" id="6.10.150.10">
    <property type="match status" value="1"/>
</dbReference>
<evidence type="ECO:0000256" key="5">
    <source>
        <dbReference type="ARBA" id="ARBA00023163"/>
    </source>
</evidence>
<feature type="domain" description="SAP" evidence="9">
    <location>
        <begin position="417"/>
        <end position="451"/>
    </location>
</feature>
<keyword evidence="6" id="KW-0539">Nucleus</keyword>
<dbReference type="Pfam" id="PF02755">
    <property type="entry name" value="RPEL"/>
    <property type="match status" value="2"/>
</dbReference>
<evidence type="ECO:0000313" key="11">
    <source>
        <dbReference type="Proteomes" id="UP001201812"/>
    </source>
</evidence>
<evidence type="ECO:0000256" key="4">
    <source>
        <dbReference type="ARBA" id="ARBA00023054"/>
    </source>
</evidence>
<feature type="compositionally biased region" description="Polar residues" evidence="8">
    <location>
        <begin position="705"/>
        <end position="722"/>
    </location>
</feature>
<dbReference type="PANTHER" id="PTHR22793">
    <property type="entry name" value="MYOCARDIN-RELATED TRANSCRIPTION FACTOR-RELATED"/>
    <property type="match status" value="1"/>
</dbReference>
<dbReference type="GO" id="GO:0005634">
    <property type="term" value="C:nucleus"/>
    <property type="evidence" value="ECO:0007669"/>
    <property type="project" value="UniProtKB-SubCell"/>
</dbReference>
<feature type="region of interest" description="Disordered" evidence="8">
    <location>
        <begin position="39"/>
        <end position="68"/>
    </location>
</feature>
<feature type="compositionally biased region" description="Polar residues" evidence="8">
    <location>
        <begin position="1138"/>
        <end position="1149"/>
    </location>
</feature>
<feature type="compositionally biased region" description="Polar residues" evidence="8">
    <location>
        <begin position="40"/>
        <end position="53"/>
    </location>
</feature>
<dbReference type="InterPro" id="IPR043451">
    <property type="entry name" value="Myocardin-like"/>
</dbReference>
<gene>
    <name evidence="10" type="ORF">DdX_02595</name>
</gene>
<organism evidence="10 11">
    <name type="scientific">Ditylenchus destructor</name>
    <dbReference type="NCBI Taxonomy" id="166010"/>
    <lineage>
        <taxon>Eukaryota</taxon>
        <taxon>Metazoa</taxon>
        <taxon>Ecdysozoa</taxon>
        <taxon>Nematoda</taxon>
        <taxon>Chromadorea</taxon>
        <taxon>Rhabditida</taxon>
        <taxon>Tylenchina</taxon>
        <taxon>Tylenchomorpha</taxon>
        <taxon>Sphaerularioidea</taxon>
        <taxon>Anguinidae</taxon>
        <taxon>Anguininae</taxon>
        <taxon>Ditylenchus</taxon>
    </lineage>
</organism>
<name>A0AAD4NF47_9BILA</name>
<sequence>MASDCVPLAQQIQHAQFQANSVVYLVPIMRASFAAVQKSPFKSDSTNSRSIQNPKLPLLAPKPPKNSVITNRTRQNILNANDQNGGADKVNRVTLEKQLARRPTRQELVKRHILLSATSVDPSIQNRCQILKRNRLADNLKRKLQHRPGPLELVNRRILQVDAELEQAVHEGRLTYRPTSTRQQSNILSIFTSAAKNCNTGSYSQPGMDLDVPEHNIDNIPDGHYSCNEVNASSTDESITSRNTSSHIPTIPNNNLILHNKSNPTVATPASEHMTISLNNTNNVDIGVNGEKESTYDRLLEQQEILLQWQNGGNSADEAHQEEDHRHSTDHEDEVDNANVETPPCLLYNDGSHPESTASENSPGDQQLHTEAESSNEDNQLKAKCCQCIDINNQNSGDNAPSSTTIDPVGDCIRSRLMEFKVQDLKKECRKRQLAASGTKDQILDRLKPFEETVFAEFLARNVVVSSCPAAKTPRAHTGSSLKSKMSSKKIGSSQSHSTIESIIEAVASNSKGNRQKDRDNNGETSKLGPPIRDVINDYLQHHHNTQPGHNWISSLQQKPNCCGNSRGQPSSLSSKLAQLNVAFDKPPTQNAQQQCGSHCCRYTHAKETPAHSASSHSGRNPEMLESNTLIQNSSSAHHSHTLICGNDGRMHKLPESTFSFAQMGSGGQFTLAETSSNQHSQSGIRPSPHSDGRQSGLSLPPLQYGQQKFSSNNDSIQQSGHRQPVDAEFSNSFEIHREFTGNQAQTLQQTRHGCVCCRDNVQQLSNYESQRAVHSHQNQQSFYPQHEESHSQDCDSGTNHTLERASAAPVRRRHSYDCQANSENEDNQRLPKPLHFDPADPNSLLTPSTLSNHEETLRYQQKKIQELQRELSRSQYYLRQQQQMILMAKRAQVHRDAYGRPQTQAEYWIDQLDVKNLRNNHIQNILEHKTQQQLFHNQVTEHKQLVQQEQRLQEELHVDQAVQDIVRLIKQDFRSALLIVQLVRKYQLERSPEQQHLDINNQQSLYNNEEDHCNIMEPLQQVTSTKSQFGLTQDHNNMDVPINTNSMNLICPPNIRSCDCSPNSGQQHEQDFQLHSGRPCCKPSSKDDLVILNEHERTTVGQQIETNIMSRFTYATYMARSRKSKLSQQQRSGWHPRSNSVTFPSGNRGTRKKTMTAKRHSNTSVNSTENCGNPPVDMEEIFRTVLEETKQNVNAKSKPKKKHTSEIDNILLGNGKKIRRRRMVRTVDGNEGINEMNQETHMQNMTQYQKRKMNREKDYPESVSSSMPEISSGKGRSHSSQDVINSTSLDIDCFNKSNSHGYAACLNSLAMTDECRSDATFEYTKNHAFDDLMDVLRDDQEKSILGLSERTPSSNDYSLGYTSDELIGFLADDDPDFYPIFNSAQSQNHTHVYNPAPNYQREQSLHQSQQPNGLEFNSGFDSHSFDLNHQFQRNQNSHQHHSNGSNQIHFQMQSQNSQCSNSHAIIDANDIIPPNSNGDLSISSCSTTISQQSELHNIVQQDGVNKSMFDFSTMARDEGTQDQEMEWFDDMNSILDGGSIDSSLHSSFVNKNFPQQSMNALV</sequence>
<feature type="region of interest" description="Disordered" evidence="8">
    <location>
        <begin position="313"/>
        <end position="376"/>
    </location>
</feature>
<dbReference type="EMBL" id="JAKKPZ010000002">
    <property type="protein sequence ID" value="KAI1725908.1"/>
    <property type="molecule type" value="Genomic_DNA"/>
</dbReference>
<dbReference type="SMART" id="SM00707">
    <property type="entry name" value="RPEL"/>
    <property type="match status" value="2"/>
</dbReference>
<dbReference type="Proteomes" id="UP001201812">
    <property type="component" value="Unassembled WGS sequence"/>
</dbReference>
<dbReference type="Gene3D" id="1.10.720.30">
    <property type="entry name" value="SAP domain"/>
    <property type="match status" value="1"/>
</dbReference>
<dbReference type="SMART" id="SM00513">
    <property type="entry name" value="SAP"/>
    <property type="match status" value="1"/>
</dbReference>
<feature type="region of interest" description="Disordered" evidence="8">
    <location>
        <begin position="471"/>
        <end position="531"/>
    </location>
</feature>
<dbReference type="InterPro" id="IPR036361">
    <property type="entry name" value="SAP_dom_sf"/>
</dbReference>
<feature type="region of interest" description="Disordered" evidence="8">
    <location>
        <begin position="1124"/>
        <end position="1176"/>
    </location>
</feature>
<dbReference type="PANTHER" id="PTHR22793:SF12">
    <property type="entry name" value="MYOCARDIN-RELATED TRANSCRIPTION FACTOR, ISOFORM H"/>
    <property type="match status" value="1"/>
</dbReference>
<dbReference type="PROSITE" id="PS51073">
    <property type="entry name" value="RPEL"/>
    <property type="match status" value="2"/>
</dbReference>
<dbReference type="GO" id="GO:0003713">
    <property type="term" value="F:transcription coactivator activity"/>
    <property type="evidence" value="ECO:0007669"/>
    <property type="project" value="TreeGrafter"/>
</dbReference>
<evidence type="ECO:0000256" key="1">
    <source>
        <dbReference type="ARBA" id="ARBA00004123"/>
    </source>
</evidence>
<dbReference type="InterPro" id="IPR004018">
    <property type="entry name" value="RPEL_repeat"/>
</dbReference>
<feature type="compositionally biased region" description="Basic residues" evidence="8">
    <location>
        <begin position="1150"/>
        <end position="1162"/>
    </location>
</feature>
<proteinExistence type="predicted"/>
<accession>A0AAD4NF47</accession>
<dbReference type="InterPro" id="IPR003034">
    <property type="entry name" value="SAP_dom"/>
</dbReference>
<feature type="region of interest" description="Disordered" evidence="8">
    <location>
        <begin position="1252"/>
        <end position="1283"/>
    </location>
</feature>
<feature type="compositionally biased region" description="Basic and acidic residues" evidence="8">
    <location>
        <begin position="317"/>
        <end position="330"/>
    </location>
</feature>
<evidence type="ECO:0000259" key="9">
    <source>
        <dbReference type="PROSITE" id="PS50800"/>
    </source>
</evidence>
<evidence type="ECO:0000256" key="6">
    <source>
        <dbReference type="ARBA" id="ARBA00023242"/>
    </source>
</evidence>
<keyword evidence="2" id="KW-0677">Repeat</keyword>
<evidence type="ECO:0000313" key="10">
    <source>
        <dbReference type="EMBL" id="KAI1725908.1"/>
    </source>
</evidence>
<dbReference type="GO" id="GO:0045944">
    <property type="term" value="P:positive regulation of transcription by RNA polymerase II"/>
    <property type="evidence" value="ECO:0007669"/>
    <property type="project" value="TreeGrafter"/>
</dbReference>
<evidence type="ECO:0000256" key="3">
    <source>
        <dbReference type="ARBA" id="ARBA00023015"/>
    </source>
</evidence>
<dbReference type="Pfam" id="PF02037">
    <property type="entry name" value="SAP"/>
    <property type="match status" value="1"/>
</dbReference>
<feature type="compositionally biased region" description="Low complexity" evidence="8">
    <location>
        <begin position="480"/>
        <end position="498"/>
    </location>
</feature>
<evidence type="ECO:0000256" key="7">
    <source>
        <dbReference type="PROSITE-ProRule" id="PRU00401"/>
    </source>
</evidence>
<keyword evidence="11" id="KW-1185">Reference proteome</keyword>
<feature type="compositionally biased region" description="Polar residues" evidence="8">
    <location>
        <begin position="1401"/>
        <end position="1413"/>
    </location>
</feature>
<comment type="caution">
    <text evidence="10">The sequence shown here is derived from an EMBL/GenBank/DDBJ whole genome shotgun (WGS) entry which is preliminary data.</text>
</comment>
<feature type="compositionally biased region" description="Polar residues" evidence="8">
    <location>
        <begin position="672"/>
        <end position="685"/>
    </location>
</feature>
<keyword evidence="4" id="KW-0175">Coiled coil</keyword>
<feature type="compositionally biased region" description="Low complexity" evidence="8">
    <location>
        <begin position="1262"/>
        <end position="1273"/>
    </location>
</feature>
<dbReference type="PROSITE" id="PS50800">
    <property type="entry name" value="SAP"/>
    <property type="match status" value="1"/>
</dbReference>
<keyword evidence="5" id="KW-0804">Transcription</keyword>
<evidence type="ECO:0000256" key="2">
    <source>
        <dbReference type="ARBA" id="ARBA00022737"/>
    </source>
</evidence>
<keyword evidence="3" id="KW-0805">Transcription regulation</keyword>
<feature type="repeat" description="RPEL" evidence="7">
    <location>
        <begin position="93"/>
        <end position="118"/>
    </location>
</feature>
<feature type="repeat" description="RPEL" evidence="7">
    <location>
        <begin position="138"/>
        <end position="163"/>
    </location>
</feature>
<comment type="subcellular location">
    <subcellularLocation>
        <location evidence="1">Nucleus</location>
    </subcellularLocation>
</comment>
<dbReference type="SUPFAM" id="SSF68906">
    <property type="entry name" value="SAP domain"/>
    <property type="match status" value="1"/>
</dbReference>
<feature type="compositionally biased region" description="Basic and acidic residues" evidence="8">
    <location>
        <begin position="827"/>
        <end position="839"/>
    </location>
</feature>
<feature type="region of interest" description="Disordered" evidence="8">
    <location>
        <begin position="1390"/>
        <end position="1420"/>
    </location>
</feature>
<feature type="compositionally biased region" description="Polar residues" evidence="8">
    <location>
        <begin position="1163"/>
        <end position="1172"/>
    </location>
</feature>
<feature type="compositionally biased region" description="Polar residues" evidence="8">
    <location>
        <begin position="354"/>
        <end position="369"/>
    </location>
</feature>
<protein>
    <submittedName>
        <fullName evidence="10">RPEL repeat domain-containing protein</fullName>
    </submittedName>
</protein>